<name>A0AAW8RGN7_ENTFC</name>
<dbReference type="PANTHER" id="PTHR39430:SF1">
    <property type="entry name" value="PROTEASE"/>
    <property type="match status" value="1"/>
</dbReference>
<accession>A0AAW8RGN7</accession>
<gene>
    <name evidence="4" type="ORF">P6Z85_06210</name>
</gene>
<reference evidence="4" key="1">
    <citation type="submission" date="2023-03" db="EMBL/GenBank/DDBJ databases">
        <authorList>
            <person name="Shen W."/>
            <person name="Cai J."/>
        </authorList>
    </citation>
    <scope>NUCLEOTIDE SEQUENCE</scope>
    <source>
        <strain evidence="4">B1010-2</strain>
    </source>
</reference>
<protein>
    <submittedName>
        <fullName evidence="4">Type II CAAX endopeptidase family protein</fullName>
    </submittedName>
</protein>
<feature type="transmembrane region" description="Helical" evidence="2">
    <location>
        <begin position="248"/>
        <end position="269"/>
    </location>
</feature>
<evidence type="ECO:0000256" key="1">
    <source>
        <dbReference type="ARBA" id="ARBA00009067"/>
    </source>
</evidence>
<dbReference type="Proteomes" id="UP001260956">
    <property type="component" value="Unassembled WGS sequence"/>
</dbReference>
<dbReference type="InterPro" id="IPR003675">
    <property type="entry name" value="Rce1/LyrA-like_dom"/>
</dbReference>
<feature type="domain" description="CAAX prenyl protease 2/Lysostaphin resistance protein A-like" evidence="3">
    <location>
        <begin position="117"/>
        <end position="207"/>
    </location>
</feature>
<feature type="transmembrane region" description="Helical" evidence="2">
    <location>
        <begin position="38"/>
        <end position="59"/>
    </location>
</feature>
<dbReference type="EMBL" id="JARPTX010000015">
    <property type="protein sequence ID" value="MDT2369752.1"/>
    <property type="molecule type" value="Genomic_DNA"/>
</dbReference>
<feature type="transmembrane region" description="Helical" evidence="2">
    <location>
        <begin position="79"/>
        <end position="102"/>
    </location>
</feature>
<keyword evidence="2" id="KW-1133">Transmembrane helix</keyword>
<evidence type="ECO:0000313" key="4">
    <source>
        <dbReference type="EMBL" id="MDT2369752.1"/>
    </source>
</evidence>
<dbReference type="PANTHER" id="PTHR39430">
    <property type="entry name" value="MEMBRANE-ASSOCIATED PROTEASE-RELATED"/>
    <property type="match status" value="1"/>
</dbReference>
<keyword evidence="2" id="KW-0812">Transmembrane</keyword>
<comment type="similarity">
    <text evidence="1">Belongs to the UPF0177 family.</text>
</comment>
<evidence type="ECO:0000313" key="5">
    <source>
        <dbReference type="Proteomes" id="UP001260956"/>
    </source>
</evidence>
<dbReference type="GO" id="GO:0080120">
    <property type="term" value="P:CAAX-box protein maturation"/>
    <property type="evidence" value="ECO:0007669"/>
    <property type="project" value="UniProtKB-ARBA"/>
</dbReference>
<keyword evidence="2" id="KW-0472">Membrane</keyword>
<proteinExistence type="inferred from homology"/>
<dbReference type="RefSeq" id="WP_219282494.1">
    <property type="nucleotide sequence ID" value="NZ_JACXAU010000018.1"/>
</dbReference>
<feature type="transmembrane region" description="Helical" evidence="2">
    <location>
        <begin position="147"/>
        <end position="166"/>
    </location>
</feature>
<dbReference type="GO" id="GO:0004175">
    <property type="term" value="F:endopeptidase activity"/>
    <property type="evidence" value="ECO:0007669"/>
    <property type="project" value="UniProtKB-ARBA"/>
</dbReference>
<comment type="caution">
    <text evidence="4">The sequence shown here is derived from an EMBL/GenBank/DDBJ whole genome shotgun (WGS) entry which is preliminary data.</text>
</comment>
<feature type="transmembrane region" description="Helical" evidence="2">
    <location>
        <begin position="7"/>
        <end position="26"/>
    </location>
</feature>
<sequence length="282" mass="30344">MIRIIRLIGSVLIVLVGFVLGILVNNALADMFIGNSEWIGAIAGTVGHLAVFLLALFLASKVEGKRIEDYGVSVRGKDWGYLAGGLVVGIGVFLLITSPLYLTGAYRLDSGNANIVPLITSFILFIAVGASEELLFRGFFQHQMLRFGPLIAMIGSAALFALLHGLNPNMTFLAVFNIFLAGCFFSALIYSTGSLFTAIGAHITWNWTQGAILGIPVSGTQEQGFFSTLIQSQNTIITGGNFGAEASISTTLFLLVLLVLIVGLLLYAYKTKRMKKYTAVYQ</sequence>
<evidence type="ECO:0000259" key="3">
    <source>
        <dbReference type="Pfam" id="PF02517"/>
    </source>
</evidence>
<feature type="transmembrane region" description="Helical" evidence="2">
    <location>
        <begin position="172"/>
        <end position="190"/>
    </location>
</feature>
<evidence type="ECO:0000256" key="2">
    <source>
        <dbReference type="SAM" id="Phobius"/>
    </source>
</evidence>
<dbReference type="AlphaFoldDB" id="A0AAW8RGN7"/>
<organism evidence="4 5">
    <name type="scientific">Enterococcus faecium</name>
    <name type="common">Streptococcus faecium</name>
    <dbReference type="NCBI Taxonomy" id="1352"/>
    <lineage>
        <taxon>Bacteria</taxon>
        <taxon>Bacillati</taxon>
        <taxon>Bacillota</taxon>
        <taxon>Bacilli</taxon>
        <taxon>Lactobacillales</taxon>
        <taxon>Enterococcaceae</taxon>
        <taxon>Enterococcus</taxon>
    </lineage>
</organism>
<dbReference type="Pfam" id="PF02517">
    <property type="entry name" value="Rce1-like"/>
    <property type="match status" value="1"/>
</dbReference>